<dbReference type="EMBL" id="MCGE01000030">
    <property type="protein sequence ID" value="ORZ08633.1"/>
    <property type="molecule type" value="Genomic_DNA"/>
</dbReference>
<reference evidence="1 2" key="1">
    <citation type="submission" date="2016-07" db="EMBL/GenBank/DDBJ databases">
        <title>Pervasive Adenine N6-methylation of Active Genes in Fungi.</title>
        <authorList>
            <consortium name="DOE Joint Genome Institute"/>
            <person name="Mondo S.J."/>
            <person name="Dannebaum R.O."/>
            <person name="Kuo R.C."/>
            <person name="Labutti K."/>
            <person name="Haridas S."/>
            <person name="Kuo A."/>
            <person name="Salamov A."/>
            <person name="Ahrendt S.R."/>
            <person name="Lipzen A."/>
            <person name="Sullivan W."/>
            <person name="Andreopoulos W.B."/>
            <person name="Clum A."/>
            <person name="Lindquist E."/>
            <person name="Daum C."/>
            <person name="Ramamoorthy G.K."/>
            <person name="Gryganskyi A."/>
            <person name="Culley D."/>
            <person name="Magnuson J.K."/>
            <person name="James T.Y."/>
            <person name="O'Malley M.A."/>
            <person name="Stajich J.E."/>
            <person name="Spatafora J.W."/>
            <person name="Visel A."/>
            <person name="Grigoriev I.V."/>
        </authorList>
    </citation>
    <scope>NUCLEOTIDE SEQUENCE [LARGE SCALE GENOMIC DNA]</scope>
    <source>
        <strain evidence="1 2">NRRL 1336</strain>
    </source>
</reference>
<organism evidence="1 2">
    <name type="scientific">Absidia repens</name>
    <dbReference type="NCBI Taxonomy" id="90262"/>
    <lineage>
        <taxon>Eukaryota</taxon>
        <taxon>Fungi</taxon>
        <taxon>Fungi incertae sedis</taxon>
        <taxon>Mucoromycota</taxon>
        <taxon>Mucoromycotina</taxon>
        <taxon>Mucoromycetes</taxon>
        <taxon>Mucorales</taxon>
        <taxon>Cunninghamellaceae</taxon>
        <taxon>Absidia</taxon>
    </lineage>
</organism>
<comment type="caution">
    <text evidence="1">The sequence shown here is derived from an EMBL/GenBank/DDBJ whole genome shotgun (WGS) entry which is preliminary data.</text>
</comment>
<keyword evidence="2" id="KW-1185">Reference proteome</keyword>
<dbReference type="Proteomes" id="UP000193560">
    <property type="component" value="Unassembled WGS sequence"/>
</dbReference>
<name>A0A1X2I3L2_9FUNG</name>
<dbReference type="AlphaFoldDB" id="A0A1X2I3L2"/>
<sequence>MRKYHDNHDCNRNRMHGEYKVAFLTGKTTHDWVKIMLLMLFLPVWMNHHHRMVIAAEQSTSIMGDSWALNCQPNSNQQQAAFEFCQQHHSSGSDVSTICMCHDDSALWPLCKQQKQQSRRSSTSLSSYGMCDLETYTGCLISCSAFIETVLCQDTELLQCTVVASNLPSYVS</sequence>
<evidence type="ECO:0000313" key="2">
    <source>
        <dbReference type="Proteomes" id="UP000193560"/>
    </source>
</evidence>
<proteinExistence type="predicted"/>
<gene>
    <name evidence="1" type="ORF">BCR42DRAFT_424574</name>
</gene>
<evidence type="ECO:0000313" key="1">
    <source>
        <dbReference type="EMBL" id="ORZ08633.1"/>
    </source>
</evidence>
<protein>
    <submittedName>
        <fullName evidence="1">Uncharacterized protein</fullName>
    </submittedName>
</protein>
<accession>A0A1X2I3L2</accession>